<gene>
    <name evidence="1" type="ORF">DARMORV10_C09P05090.1</name>
</gene>
<accession>A0A816IK08</accession>
<dbReference type="AlphaFoldDB" id="A0A816IK08"/>
<reference evidence="1" key="1">
    <citation type="submission" date="2021-01" db="EMBL/GenBank/DDBJ databases">
        <authorList>
            <consortium name="Genoscope - CEA"/>
            <person name="William W."/>
        </authorList>
    </citation>
    <scope>NUCLEOTIDE SEQUENCE</scope>
</reference>
<protein>
    <submittedName>
        <fullName evidence="1">(rape) hypothetical protein</fullName>
    </submittedName>
</protein>
<proteinExistence type="predicted"/>
<organism evidence="1">
    <name type="scientific">Brassica napus</name>
    <name type="common">Rape</name>
    <dbReference type="NCBI Taxonomy" id="3708"/>
    <lineage>
        <taxon>Eukaryota</taxon>
        <taxon>Viridiplantae</taxon>
        <taxon>Streptophyta</taxon>
        <taxon>Embryophyta</taxon>
        <taxon>Tracheophyta</taxon>
        <taxon>Spermatophyta</taxon>
        <taxon>Magnoliopsida</taxon>
        <taxon>eudicotyledons</taxon>
        <taxon>Gunneridae</taxon>
        <taxon>Pentapetalae</taxon>
        <taxon>rosids</taxon>
        <taxon>malvids</taxon>
        <taxon>Brassicales</taxon>
        <taxon>Brassicaceae</taxon>
        <taxon>Brassiceae</taxon>
        <taxon>Brassica</taxon>
    </lineage>
</organism>
<sequence>MENTIRVLSLWFITSVNRKNQRRKKVPKYPRVGTHTTYIRAAGGKLRKKKHSVSILFSWRTYM</sequence>
<name>A0A816IK08_BRANA</name>
<dbReference type="EMBL" id="HG994373">
    <property type="protein sequence ID" value="CAF1715875.1"/>
    <property type="molecule type" value="Genomic_DNA"/>
</dbReference>
<evidence type="ECO:0000313" key="1">
    <source>
        <dbReference type="EMBL" id="CAF1715875.1"/>
    </source>
</evidence>
<dbReference type="Proteomes" id="UP001295469">
    <property type="component" value="Chromosome C09"/>
</dbReference>